<dbReference type="Proteomes" id="UP001589896">
    <property type="component" value="Unassembled WGS sequence"/>
</dbReference>
<dbReference type="InterPro" id="IPR036388">
    <property type="entry name" value="WH-like_DNA-bd_sf"/>
</dbReference>
<dbReference type="Gene3D" id="1.10.10.10">
    <property type="entry name" value="Winged helix-like DNA-binding domain superfamily/Winged helix DNA-binding domain"/>
    <property type="match status" value="1"/>
</dbReference>
<dbReference type="RefSeq" id="WP_386672502.1">
    <property type="nucleotide sequence ID" value="NZ_JBHLTG010000006.1"/>
</dbReference>
<dbReference type="Pfam" id="PF07729">
    <property type="entry name" value="FCD"/>
    <property type="match status" value="1"/>
</dbReference>
<accession>A0ABV6RUG5</accession>
<keyword evidence="2" id="KW-0238">DNA-binding</keyword>
<feature type="domain" description="HTH gntR-type" evidence="4">
    <location>
        <begin position="14"/>
        <end position="81"/>
    </location>
</feature>
<evidence type="ECO:0000256" key="1">
    <source>
        <dbReference type="ARBA" id="ARBA00023015"/>
    </source>
</evidence>
<dbReference type="Pfam" id="PF00392">
    <property type="entry name" value="GntR"/>
    <property type="match status" value="1"/>
</dbReference>
<reference evidence="5 6" key="1">
    <citation type="submission" date="2024-09" db="EMBL/GenBank/DDBJ databases">
        <authorList>
            <person name="Sun Q."/>
            <person name="Mori K."/>
        </authorList>
    </citation>
    <scope>NUCLEOTIDE SEQUENCE [LARGE SCALE GENOMIC DNA]</scope>
    <source>
        <strain evidence="5 6">KCTC 23076</strain>
    </source>
</reference>
<keyword evidence="1" id="KW-0805">Transcription regulation</keyword>
<dbReference type="SMART" id="SM00895">
    <property type="entry name" value="FCD"/>
    <property type="match status" value="1"/>
</dbReference>
<dbReference type="PROSITE" id="PS50949">
    <property type="entry name" value="HTH_GNTR"/>
    <property type="match status" value="1"/>
</dbReference>
<protein>
    <submittedName>
        <fullName evidence="5">GntR family transcriptional regulator</fullName>
    </submittedName>
</protein>
<dbReference type="SMART" id="SM00345">
    <property type="entry name" value="HTH_GNTR"/>
    <property type="match status" value="1"/>
</dbReference>
<organism evidence="5 6">
    <name type="scientific">Lysobacter korlensis</name>
    <dbReference type="NCBI Taxonomy" id="553636"/>
    <lineage>
        <taxon>Bacteria</taxon>
        <taxon>Pseudomonadati</taxon>
        <taxon>Pseudomonadota</taxon>
        <taxon>Gammaproteobacteria</taxon>
        <taxon>Lysobacterales</taxon>
        <taxon>Lysobacteraceae</taxon>
        <taxon>Lysobacter</taxon>
    </lineage>
</organism>
<dbReference type="SUPFAM" id="SSF46785">
    <property type="entry name" value="Winged helix' DNA-binding domain"/>
    <property type="match status" value="1"/>
</dbReference>
<dbReference type="SUPFAM" id="SSF48008">
    <property type="entry name" value="GntR ligand-binding domain-like"/>
    <property type="match status" value="1"/>
</dbReference>
<proteinExistence type="predicted"/>
<evidence type="ECO:0000256" key="2">
    <source>
        <dbReference type="ARBA" id="ARBA00023125"/>
    </source>
</evidence>
<sequence>MNLPDIGPAGIERRGLREQVYDSVLRMLLDGRIAAGERLSIDTMARVLNVSPTPVREAFVMLERTGLVSREALRGYRVAPPLDDEQLAELFDARLLLEVEAARLAYAQRDALIPMLRDLTAVHDERVARIAAHAQHEPVPFELTEAYFQSDADFHNAVFEVAGNRFLVGLYESLGALTHRMRQAVHRGPEDVLDASREHHRILEAFESADELAAAAAMREHIENVRARSLADSSSH</sequence>
<dbReference type="InterPro" id="IPR036390">
    <property type="entry name" value="WH_DNA-bd_sf"/>
</dbReference>
<evidence type="ECO:0000259" key="4">
    <source>
        <dbReference type="PROSITE" id="PS50949"/>
    </source>
</evidence>
<dbReference type="InterPro" id="IPR008920">
    <property type="entry name" value="TF_FadR/GntR_C"/>
</dbReference>
<keyword evidence="6" id="KW-1185">Reference proteome</keyword>
<dbReference type="Gene3D" id="1.20.120.530">
    <property type="entry name" value="GntR ligand-binding domain-like"/>
    <property type="match status" value="1"/>
</dbReference>
<dbReference type="PANTHER" id="PTHR43537:SF51">
    <property type="entry name" value="HTH-TYPE TRANSCRIPTIONAL REGULATOR LGOR-RELATED"/>
    <property type="match status" value="1"/>
</dbReference>
<comment type="caution">
    <text evidence="5">The sequence shown here is derived from an EMBL/GenBank/DDBJ whole genome shotgun (WGS) entry which is preliminary data.</text>
</comment>
<dbReference type="CDD" id="cd07377">
    <property type="entry name" value="WHTH_GntR"/>
    <property type="match status" value="1"/>
</dbReference>
<evidence type="ECO:0000256" key="3">
    <source>
        <dbReference type="ARBA" id="ARBA00023163"/>
    </source>
</evidence>
<dbReference type="InterPro" id="IPR011711">
    <property type="entry name" value="GntR_C"/>
</dbReference>
<dbReference type="EMBL" id="JBHLTG010000006">
    <property type="protein sequence ID" value="MFC0680606.1"/>
    <property type="molecule type" value="Genomic_DNA"/>
</dbReference>
<evidence type="ECO:0000313" key="6">
    <source>
        <dbReference type="Proteomes" id="UP001589896"/>
    </source>
</evidence>
<dbReference type="PANTHER" id="PTHR43537">
    <property type="entry name" value="TRANSCRIPTIONAL REGULATOR, GNTR FAMILY"/>
    <property type="match status" value="1"/>
</dbReference>
<dbReference type="InterPro" id="IPR000524">
    <property type="entry name" value="Tscrpt_reg_HTH_GntR"/>
</dbReference>
<evidence type="ECO:0000313" key="5">
    <source>
        <dbReference type="EMBL" id="MFC0680606.1"/>
    </source>
</evidence>
<gene>
    <name evidence="5" type="ORF">ACFFGH_22480</name>
</gene>
<keyword evidence="3" id="KW-0804">Transcription</keyword>
<name>A0ABV6RUG5_9GAMM</name>